<evidence type="ECO:0000256" key="2">
    <source>
        <dbReference type="SAM" id="MobiDB-lite"/>
    </source>
</evidence>
<dbReference type="Gene3D" id="3.40.50.410">
    <property type="entry name" value="von Willebrand factor, type A domain"/>
    <property type="match status" value="1"/>
</dbReference>
<dbReference type="NCBIfam" id="NF009943">
    <property type="entry name" value="PRK13406.1"/>
    <property type="match status" value="1"/>
</dbReference>
<sequence length="555" mass="58558">MTSPQWDAAQLALALLSVDPVGLGGMVIRARSGPVRDAFLAGLGSVPLPRRRIHPDISDDALFGGLDLSATLSAQKIVYSQGVMHDPCAVILTMAERTPPDLAAKLAQTLDIAGQHALIALDEGAEPDERTPPALSERVAFRADLDGIGRMQATDSDLPDPETARALYPRVMVTDEAIEAVTVLAARYGIDSARAPLFALRAARAHAALFARISLSSEDIAAASGLVYAHRATQMPAEEEDEPPPDESPDDSPQDQDQDQGEDEMEIPQDMLIEAVRAMLPDGMLETLVPAGTARGARGSGAGARRKGNRRGRPLPSRPGRLDGRARIDLVATLRAAAPWQPLRRKLSPRGQKLLIHPGDIHLKRFEDRSDRLLIFAVDASGSAALARLSEAKGAVELLLAQAYARRDHVALIAFRGDGADLLLPPTRSLVQTKRRLSALPGGGGTPLAAGLRAAGELADHARGHGLSPAIAVLTDGRANIALDGSANRAQAAEDATRIAIWLRASGLPGVVLDVGNRPTPQLGQLAAAMGARYLPLPRADAQRVSAAINDALEG</sequence>
<feature type="domain" description="VWFA" evidence="3">
    <location>
        <begin position="373"/>
        <end position="553"/>
    </location>
</feature>
<dbReference type="EMBL" id="JBHUDD010000056">
    <property type="protein sequence ID" value="MFD1509865.1"/>
    <property type="molecule type" value="Genomic_DNA"/>
</dbReference>
<keyword evidence="4" id="KW-0436">Ligase</keyword>
<proteinExistence type="inferred from homology"/>
<accession>A0ABW4EEX2</accession>
<dbReference type="InterPro" id="IPR041702">
    <property type="entry name" value="BchD/ChlD_VWA"/>
</dbReference>
<feature type="region of interest" description="Disordered" evidence="2">
    <location>
        <begin position="233"/>
        <end position="264"/>
    </location>
</feature>
<dbReference type="CDD" id="cd01451">
    <property type="entry name" value="vWA_Magnesium_chelatase"/>
    <property type="match status" value="1"/>
</dbReference>
<reference evidence="5" key="1">
    <citation type="journal article" date="2019" name="Int. J. Syst. Evol. Microbiol.">
        <title>The Global Catalogue of Microorganisms (GCM) 10K type strain sequencing project: providing services to taxonomists for standard genome sequencing and annotation.</title>
        <authorList>
            <consortium name="The Broad Institute Genomics Platform"/>
            <consortium name="The Broad Institute Genome Sequencing Center for Infectious Disease"/>
            <person name="Wu L."/>
            <person name="Ma J."/>
        </authorList>
    </citation>
    <scope>NUCLEOTIDE SEQUENCE [LARGE SCALE GENOMIC DNA]</scope>
    <source>
        <strain evidence="5">CGMCC 1.12477</strain>
    </source>
</reference>
<gene>
    <name evidence="4" type="ORF">ACFTOW_10660</name>
</gene>
<evidence type="ECO:0000313" key="4">
    <source>
        <dbReference type="EMBL" id="MFD1509865.1"/>
    </source>
</evidence>
<dbReference type="GO" id="GO:0016851">
    <property type="term" value="F:magnesium chelatase activity"/>
    <property type="evidence" value="ECO:0007669"/>
    <property type="project" value="UniProtKB-EC"/>
</dbReference>
<organism evidence="4 5">
    <name type="scientific">Lacimonas salitolerans</name>
    <dbReference type="NCBI Taxonomy" id="1323750"/>
    <lineage>
        <taxon>Bacteria</taxon>
        <taxon>Pseudomonadati</taxon>
        <taxon>Pseudomonadota</taxon>
        <taxon>Alphaproteobacteria</taxon>
        <taxon>Rhodobacterales</taxon>
        <taxon>Paracoccaceae</taxon>
        <taxon>Lacimonas</taxon>
    </lineage>
</organism>
<evidence type="ECO:0000259" key="3">
    <source>
        <dbReference type="PROSITE" id="PS50234"/>
    </source>
</evidence>
<dbReference type="InterPro" id="IPR041628">
    <property type="entry name" value="ChlI/MoxR_AAA_lid"/>
</dbReference>
<dbReference type="Gene3D" id="1.10.8.80">
    <property type="entry name" value="Magnesium chelatase subunit I, C-Terminal domain"/>
    <property type="match status" value="1"/>
</dbReference>
<dbReference type="SMART" id="SM00327">
    <property type="entry name" value="VWA"/>
    <property type="match status" value="1"/>
</dbReference>
<dbReference type="InterPro" id="IPR036465">
    <property type="entry name" value="vWFA_dom_sf"/>
</dbReference>
<name>A0ABW4EEX2_9RHOB</name>
<dbReference type="InterPro" id="IPR002035">
    <property type="entry name" value="VWF_A"/>
</dbReference>
<feature type="compositionally biased region" description="Acidic residues" evidence="2">
    <location>
        <begin position="237"/>
        <end position="264"/>
    </location>
</feature>
<feature type="region of interest" description="Disordered" evidence="2">
    <location>
        <begin position="291"/>
        <end position="322"/>
    </location>
</feature>
<dbReference type="Pfam" id="PF13519">
    <property type="entry name" value="VWA_2"/>
    <property type="match status" value="1"/>
</dbReference>
<dbReference type="SUPFAM" id="SSF53300">
    <property type="entry name" value="vWA-like"/>
    <property type="match status" value="1"/>
</dbReference>
<dbReference type="PANTHER" id="PTHR43473:SF2">
    <property type="entry name" value="MAGNESIUM-CHELATASE SUBUNIT CHLD, CHLOROPLASTIC"/>
    <property type="match status" value="1"/>
</dbReference>
<keyword evidence="5" id="KW-1185">Reference proteome</keyword>
<dbReference type="PROSITE" id="PS50234">
    <property type="entry name" value="VWFA"/>
    <property type="match status" value="1"/>
</dbReference>
<dbReference type="RefSeq" id="WP_379915461.1">
    <property type="nucleotide sequence ID" value="NZ_JBHUDD010000056.1"/>
</dbReference>
<protein>
    <submittedName>
        <fullName evidence="4">Magnesium chelatase subunit D</fullName>
        <ecNumber evidence="4">6.6.1.1</ecNumber>
    </submittedName>
</protein>
<dbReference type="PANTHER" id="PTHR43473">
    <property type="entry name" value="MAGNESIUM-CHELATASE SUBUNIT CHLD, CHLOROPLASTIC"/>
    <property type="match status" value="1"/>
</dbReference>
<dbReference type="Pfam" id="PF17863">
    <property type="entry name" value="AAA_lid_2"/>
    <property type="match status" value="1"/>
</dbReference>
<comment type="caution">
    <text evidence="4">The sequence shown here is derived from an EMBL/GenBank/DDBJ whole genome shotgun (WGS) entry which is preliminary data.</text>
</comment>
<evidence type="ECO:0000256" key="1">
    <source>
        <dbReference type="ARBA" id="ARBA00005799"/>
    </source>
</evidence>
<dbReference type="Proteomes" id="UP001597186">
    <property type="component" value="Unassembled WGS sequence"/>
</dbReference>
<comment type="similarity">
    <text evidence="1">Belongs to the Mg-chelatase subunits D/I family.</text>
</comment>
<dbReference type="EC" id="6.6.1.1" evidence="4"/>
<evidence type="ECO:0000313" key="5">
    <source>
        <dbReference type="Proteomes" id="UP001597186"/>
    </source>
</evidence>
<feature type="compositionally biased region" description="Basic residues" evidence="2">
    <location>
        <begin position="304"/>
        <end position="313"/>
    </location>
</feature>